<dbReference type="OrthoDB" id="10034757at2759"/>
<dbReference type="InterPro" id="IPR039886">
    <property type="entry name" value="BTBD10/KCTD20"/>
</dbReference>
<keyword evidence="2" id="KW-0963">Cytoplasm</keyword>
<dbReference type="SUPFAM" id="SSF54695">
    <property type="entry name" value="POZ domain"/>
    <property type="match status" value="1"/>
</dbReference>
<accession>A0A7M7P115</accession>
<evidence type="ECO:0000256" key="3">
    <source>
        <dbReference type="SAM" id="MobiDB-lite"/>
    </source>
</evidence>
<feature type="domain" description="BTBD10/KCTD20 BTB/POZ" evidence="4">
    <location>
        <begin position="174"/>
        <end position="279"/>
    </location>
</feature>
<dbReference type="InParanoid" id="A0A7M7P115"/>
<dbReference type="EnsemblMetazoa" id="XM_030987730">
    <property type="protein sequence ID" value="XP_030843590"/>
    <property type="gene ID" value="LOC115918711"/>
</dbReference>
<feature type="compositionally biased region" description="Low complexity" evidence="3">
    <location>
        <begin position="45"/>
        <end position="55"/>
    </location>
</feature>
<evidence type="ECO:0000313" key="5">
    <source>
        <dbReference type="EnsemblMetazoa" id="XP_030843590"/>
    </source>
</evidence>
<reference evidence="6" key="1">
    <citation type="submission" date="2015-02" db="EMBL/GenBank/DDBJ databases">
        <title>Genome sequencing for Strongylocentrotus purpuratus.</title>
        <authorList>
            <person name="Murali S."/>
            <person name="Liu Y."/>
            <person name="Vee V."/>
            <person name="English A."/>
            <person name="Wang M."/>
            <person name="Skinner E."/>
            <person name="Han Y."/>
            <person name="Muzny D.M."/>
            <person name="Worley K.C."/>
            <person name="Gibbs R.A."/>
        </authorList>
    </citation>
    <scope>NUCLEOTIDE SEQUENCE</scope>
</reference>
<dbReference type="CDD" id="cd18318">
    <property type="entry name" value="BTB_POZ_KCTD20-like"/>
    <property type="match status" value="1"/>
</dbReference>
<dbReference type="KEGG" id="spu:115918711"/>
<proteinExistence type="predicted"/>
<feature type="compositionally biased region" description="Low complexity" evidence="3">
    <location>
        <begin position="74"/>
        <end position="86"/>
    </location>
</feature>
<comment type="subcellular location">
    <subcellularLocation>
        <location evidence="1">Cytoplasm</location>
    </subcellularLocation>
</comment>
<dbReference type="RefSeq" id="XP_030843590.1">
    <property type="nucleotide sequence ID" value="XM_030987730.1"/>
</dbReference>
<reference evidence="5" key="2">
    <citation type="submission" date="2021-01" db="UniProtKB">
        <authorList>
            <consortium name="EnsemblMetazoa"/>
        </authorList>
    </citation>
    <scope>IDENTIFICATION</scope>
</reference>
<dbReference type="InterPro" id="IPR011333">
    <property type="entry name" value="SKP1/BTB/POZ_sf"/>
</dbReference>
<feature type="compositionally biased region" description="Low complexity" evidence="3">
    <location>
        <begin position="93"/>
        <end position="120"/>
    </location>
</feature>
<evidence type="ECO:0000256" key="1">
    <source>
        <dbReference type="ARBA" id="ARBA00004496"/>
    </source>
</evidence>
<dbReference type="Gene3D" id="3.30.710.10">
    <property type="entry name" value="Potassium Channel Kv1.1, Chain A"/>
    <property type="match status" value="1"/>
</dbReference>
<dbReference type="PANTHER" id="PTHR21637:SF0">
    <property type="entry name" value="AT10158P"/>
    <property type="match status" value="1"/>
</dbReference>
<evidence type="ECO:0000256" key="2">
    <source>
        <dbReference type="ARBA" id="ARBA00022490"/>
    </source>
</evidence>
<dbReference type="FunCoup" id="A0A7M7P115">
    <property type="interactions" value="1228"/>
</dbReference>
<dbReference type="GeneID" id="115918711"/>
<name>A0A7M7P115_STRPU</name>
<dbReference type="InterPro" id="IPR039885">
    <property type="entry name" value="BTBD10/KCTD20_BTB/POZ"/>
</dbReference>
<evidence type="ECO:0000259" key="4">
    <source>
        <dbReference type="Pfam" id="PF16017"/>
    </source>
</evidence>
<organism evidence="5 6">
    <name type="scientific">Strongylocentrotus purpuratus</name>
    <name type="common">Purple sea urchin</name>
    <dbReference type="NCBI Taxonomy" id="7668"/>
    <lineage>
        <taxon>Eukaryota</taxon>
        <taxon>Metazoa</taxon>
        <taxon>Echinodermata</taxon>
        <taxon>Eleutherozoa</taxon>
        <taxon>Echinozoa</taxon>
        <taxon>Echinoidea</taxon>
        <taxon>Euechinoidea</taxon>
        <taxon>Echinacea</taxon>
        <taxon>Camarodonta</taxon>
        <taxon>Echinidea</taxon>
        <taxon>Strongylocentrotidae</taxon>
        <taxon>Strongylocentrotus</taxon>
    </lineage>
</organism>
<dbReference type="Proteomes" id="UP000007110">
    <property type="component" value="Unassembled WGS sequence"/>
</dbReference>
<dbReference type="AlphaFoldDB" id="A0A7M7P115"/>
<keyword evidence="6" id="KW-1185">Reference proteome</keyword>
<evidence type="ECO:0000313" key="6">
    <source>
        <dbReference type="Proteomes" id="UP000007110"/>
    </source>
</evidence>
<sequence>MAEGHSEHCSASSEGGRLDAADGGWRNIPWHPGRRSSYPQVGGRSSSMMTSDTDSANSRAQPVEVRSNRDDSPTHSCLKSPSSSSSNAARIMTSTTSTPPQTTITTATAARAAAPTSSAANEARRVPPSDVASTTITITTMSNCTNPRNRRTACEHGMARNHVGALGQFKLADRVTLIVENTRFVVDPSLFIAQPNTMLGRMFSNGVDHTMTRPNDKGEYEVAHGISAEIFSSILDFYKVGCIRCPPSVSIQDLREACDYLLIPFTEDTIKCKNLRCLLHEISNDGARQEFEKHLEAALLPEMVNCAQKGERECHIVILLEDDVVEWDPDYPPAMGEENCQVIYSTSLYRFFKYIENRDVAKSVLKDRGLKKIRLGIEGYPTYKEKIKQRPGGKPEVIYNYVQRPFLRMSWEKEEHKSRHVDFQCVRSRSIPNLASLGGGVDVPVNPELAGGPPEGAAMLLQHHIPEPDQDQDG</sequence>
<dbReference type="RefSeq" id="XP_030843591.1">
    <property type="nucleotide sequence ID" value="XM_030987731.1"/>
</dbReference>
<dbReference type="GO" id="GO:0005737">
    <property type="term" value="C:cytoplasm"/>
    <property type="evidence" value="ECO:0000318"/>
    <property type="project" value="GO_Central"/>
</dbReference>
<feature type="region of interest" description="Disordered" evidence="3">
    <location>
        <begin position="1"/>
        <end position="134"/>
    </location>
</feature>
<dbReference type="EnsemblMetazoa" id="XM_030987731">
    <property type="protein sequence ID" value="XP_030843591"/>
    <property type="gene ID" value="LOC115918711"/>
</dbReference>
<dbReference type="Pfam" id="PF16017">
    <property type="entry name" value="BTB_3"/>
    <property type="match status" value="1"/>
</dbReference>
<dbReference type="PANTHER" id="PTHR21637">
    <property type="entry name" value="BTB/POZ DOMAIN-CONTAINING PROTEIN 10-RELATED"/>
    <property type="match status" value="1"/>
</dbReference>
<protein>
    <recommendedName>
        <fullName evidence="4">BTBD10/KCTD20 BTB/POZ domain-containing protein</fullName>
    </recommendedName>
</protein>